<dbReference type="InterPro" id="IPR023346">
    <property type="entry name" value="Lysozyme-like_dom_sf"/>
</dbReference>
<dbReference type="OrthoDB" id="9801695at2"/>
<evidence type="ECO:0000256" key="2">
    <source>
        <dbReference type="ARBA" id="ARBA00009387"/>
    </source>
</evidence>
<feature type="domain" description="Transglycosylase SLT" evidence="4">
    <location>
        <begin position="109"/>
        <end position="210"/>
    </location>
</feature>
<comment type="similarity">
    <text evidence="2">Belongs to the virb1 family.</text>
</comment>
<keyword evidence="6" id="KW-1185">Reference proteome</keyword>
<proteinExistence type="inferred from homology"/>
<evidence type="ECO:0000313" key="5">
    <source>
        <dbReference type="EMBL" id="OCX20728.1"/>
    </source>
</evidence>
<evidence type="ECO:0000313" key="6">
    <source>
        <dbReference type="Proteomes" id="UP000094412"/>
    </source>
</evidence>
<dbReference type="PANTHER" id="PTHR37423">
    <property type="entry name" value="SOLUBLE LYTIC MUREIN TRANSGLYCOSYLASE-RELATED"/>
    <property type="match status" value="1"/>
</dbReference>
<dbReference type="Gene3D" id="1.10.530.10">
    <property type="match status" value="1"/>
</dbReference>
<comment type="caution">
    <text evidence="5">The sequence shown here is derived from an EMBL/GenBank/DDBJ whole genome shotgun (WGS) entry which is preliminary data.</text>
</comment>
<organism evidence="5 6">
    <name type="scientific">Mesorhizobium hungaricum</name>
    <dbReference type="NCBI Taxonomy" id="1566387"/>
    <lineage>
        <taxon>Bacteria</taxon>
        <taxon>Pseudomonadati</taxon>
        <taxon>Pseudomonadota</taxon>
        <taxon>Alphaproteobacteria</taxon>
        <taxon>Hyphomicrobiales</taxon>
        <taxon>Phyllobacteriaceae</taxon>
        <taxon>Mesorhizobium</taxon>
    </lineage>
</organism>
<protein>
    <submittedName>
        <fullName evidence="5">Lytic transglycosylase</fullName>
    </submittedName>
</protein>
<feature type="region of interest" description="Disordered" evidence="3">
    <location>
        <begin position="263"/>
        <end position="306"/>
    </location>
</feature>
<dbReference type="AlphaFoldDB" id="A0A1C2E171"/>
<name>A0A1C2E171_9HYPH</name>
<dbReference type="SUPFAM" id="SSF53955">
    <property type="entry name" value="Lysozyme-like"/>
    <property type="match status" value="1"/>
</dbReference>
<dbReference type="InterPro" id="IPR008258">
    <property type="entry name" value="Transglycosylase_SLT_dom_1"/>
</dbReference>
<reference evidence="5 6" key="1">
    <citation type="submission" date="2016-08" db="EMBL/GenBank/DDBJ databases">
        <title>Whole genome sequence of Mesorhizobium sp. strain UASWS1009 isolated from industrial sewage.</title>
        <authorList>
            <person name="Crovadore J."/>
            <person name="Calmin G."/>
            <person name="Chablais R."/>
            <person name="Cochard B."/>
            <person name="Lefort F."/>
        </authorList>
    </citation>
    <scope>NUCLEOTIDE SEQUENCE [LARGE SCALE GENOMIC DNA]</scope>
    <source>
        <strain evidence="5 6">UASWS1009</strain>
    </source>
</reference>
<feature type="compositionally biased region" description="Polar residues" evidence="3">
    <location>
        <begin position="275"/>
        <end position="287"/>
    </location>
</feature>
<evidence type="ECO:0000256" key="3">
    <source>
        <dbReference type="SAM" id="MobiDB-lite"/>
    </source>
</evidence>
<accession>A0A1C2E171</accession>
<dbReference type="CDD" id="cd00254">
    <property type="entry name" value="LT-like"/>
    <property type="match status" value="1"/>
</dbReference>
<dbReference type="STRING" id="1566387.QV13_08630"/>
<dbReference type="Proteomes" id="UP000094412">
    <property type="component" value="Unassembled WGS sequence"/>
</dbReference>
<sequence length="306" mass="33069">MRSRAVLTIQILIPLFAKKPLHPLVPLEHDPVSARSAGQGRRPAGALRAPLTAASTLAGLRVCGKGKYVRHAILVAAGLLSPGCSVDLALAHSAPVARATAVDRNAAHIAHASRRFGIPQRWIRAVLHAESAGKERALSPAGAIGLMQIMPHTWAELRTRHRLGRDPYDPHDNILAGTAYLREMWDRYGDVNAMLAAYNAGPARYDRHLASGRPLPAQTRAYVASLAAMLGGERPSKIALEAPRPPDWREAAMFIERTISASVSHQPSPDRFRNSPRSASTATQDSSGVGRREEIFVIRNGHAGRP</sequence>
<evidence type="ECO:0000256" key="1">
    <source>
        <dbReference type="ARBA" id="ARBA00007734"/>
    </source>
</evidence>
<evidence type="ECO:0000259" key="4">
    <source>
        <dbReference type="Pfam" id="PF01464"/>
    </source>
</evidence>
<dbReference type="PANTHER" id="PTHR37423:SF2">
    <property type="entry name" value="MEMBRANE-BOUND LYTIC MUREIN TRANSGLYCOSYLASE C"/>
    <property type="match status" value="1"/>
</dbReference>
<comment type="similarity">
    <text evidence="1">Belongs to the transglycosylase Slt family.</text>
</comment>
<dbReference type="Pfam" id="PF01464">
    <property type="entry name" value="SLT"/>
    <property type="match status" value="1"/>
</dbReference>
<dbReference type="RefSeq" id="WP_065997652.1">
    <property type="nucleotide sequence ID" value="NZ_MDEO01000029.1"/>
</dbReference>
<gene>
    <name evidence="5" type="ORF">QV13_08630</name>
</gene>
<dbReference type="EMBL" id="MDEO01000029">
    <property type="protein sequence ID" value="OCX20728.1"/>
    <property type="molecule type" value="Genomic_DNA"/>
</dbReference>